<evidence type="ECO:0000313" key="3">
    <source>
        <dbReference type="Proteomes" id="UP000184356"/>
    </source>
</evidence>
<reference evidence="3" key="1">
    <citation type="journal article" date="2017" name="Genome Biol.">
        <title>Comparative genomics reveals high biological diversity and specific adaptations in the industrially and medically important fungal genus Aspergillus.</title>
        <authorList>
            <person name="de Vries R.P."/>
            <person name="Riley R."/>
            <person name="Wiebenga A."/>
            <person name="Aguilar-Osorio G."/>
            <person name="Amillis S."/>
            <person name="Uchima C.A."/>
            <person name="Anderluh G."/>
            <person name="Asadollahi M."/>
            <person name="Askin M."/>
            <person name="Barry K."/>
            <person name="Battaglia E."/>
            <person name="Bayram O."/>
            <person name="Benocci T."/>
            <person name="Braus-Stromeyer S.A."/>
            <person name="Caldana C."/>
            <person name="Canovas D."/>
            <person name="Cerqueira G.C."/>
            <person name="Chen F."/>
            <person name="Chen W."/>
            <person name="Choi C."/>
            <person name="Clum A."/>
            <person name="Dos Santos R.A."/>
            <person name="Damasio A.R."/>
            <person name="Diallinas G."/>
            <person name="Emri T."/>
            <person name="Fekete E."/>
            <person name="Flipphi M."/>
            <person name="Freyberg S."/>
            <person name="Gallo A."/>
            <person name="Gournas C."/>
            <person name="Habgood R."/>
            <person name="Hainaut M."/>
            <person name="Harispe M.L."/>
            <person name="Henrissat B."/>
            <person name="Hilden K.S."/>
            <person name="Hope R."/>
            <person name="Hossain A."/>
            <person name="Karabika E."/>
            <person name="Karaffa L."/>
            <person name="Karanyi Z."/>
            <person name="Krasevec N."/>
            <person name="Kuo A."/>
            <person name="Kusch H."/>
            <person name="LaButti K."/>
            <person name="Lagendijk E.L."/>
            <person name="Lapidus A."/>
            <person name="Levasseur A."/>
            <person name="Lindquist E."/>
            <person name="Lipzen A."/>
            <person name="Logrieco A.F."/>
            <person name="MacCabe A."/>
            <person name="Maekelae M.R."/>
            <person name="Malavazi I."/>
            <person name="Melin P."/>
            <person name="Meyer V."/>
            <person name="Mielnichuk N."/>
            <person name="Miskei M."/>
            <person name="Molnar A.P."/>
            <person name="Mule G."/>
            <person name="Ngan C.Y."/>
            <person name="Orejas M."/>
            <person name="Orosz E."/>
            <person name="Ouedraogo J.P."/>
            <person name="Overkamp K.M."/>
            <person name="Park H.-S."/>
            <person name="Perrone G."/>
            <person name="Piumi F."/>
            <person name="Punt P.J."/>
            <person name="Ram A.F."/>
            <person name="Ramon A."/>
            <person name="Rauscher S."/>
            <person name="Record E."/>
            <person name="Riano-Pachon D.M."/>
            <person name="Robert V."/>
            <person name="Roehrig J."/>
            <person name="Ruller R."/>
            <person name="Salamov A."/>
            <person name="Salih N.S."/>
            <person name="Samson R.A."/>
            <person name="Sandor E."/>
            <person name="Sanguinetti M."/>
            <person name="Schuetze T."/>
            <person name="Sepcic K."/>
            <person name="Shelest E."/>
            <person name="Sherlock G."/>
            <person name="Sophianopoulou V."/>
            <person name="Squina F.M."/>
            <person name="Sun H."/>
            <person name="Susca A."/>
            <person name="Todd R.B."/>
            <person name="Tsang A."/>
            <person name="Unkles S.E."/>
            <person name="van de Wiele N."/>
            <person name="van Rossen-Uffink D."/>
            <person name="Oliveira J.V."/>
            <person name="Vesth T.C."/>
            <person name="Visser J."/>
            <person name="Yu J.-H."/>
            <person name="Zhou M."/>
            <person name="Andersen M.R."/>
            <person name="Archer D.B."/>
            <person name="Baker S.E."/>
            <person name="Benoit I."/>
            <person name="Brakhage A.A."/>
            <person name="Braus G.H."/>
            <person name="Fischer R."/>
            <person name="Frisvad J.C."/>
            <person name="Goldman G.H."/>
            <person name="Houbraken J."/>
            <person name="Oakley B."/>
            <person name="Pocsi I."/>
            <person name="Scazzocchio C."/>
            <person name="Seiboth B."/>
            <person name="vanKuyk P.A."/>
            <person name="Wortman J."/>
            <person name="Dyer P.S."/>
            <person name="Grigoriev I.V."/>
        </authorList>
    </citation>
    <scope>NUCLEOTIDE SEQUENCE [LARGE SCALE GENOMIC DNA]</scope>
    <source>
        <strain evidence="3">CBS 593.65</strain>
    </source>
</reference>
<dbReference type="GeneID" id="63756107"/>
<sequence>MDEEEPAMSSPVSNAAEEEAGASGASDSSNHEEDTTSAASTNQQATQTSHAFVTIDDILAIENEVAITSDSGSEDEGESEEGEADGEEEQSDEEDGEQHGADEDEDEDEQVEESTNQPPASPTAHLHPNPTRLSFPVPPPPIGDYGRGFADSGADRDVVYDVLGEVSDHMRYPLVVEVVPRPAEEGAFIPVMEEDLLTSEEYWGPFDEDSGLETESNTGDDRTCVGMVAD</sequence>
<name>A0A1L9U0P4_9EURO</name>
<feature type="region of interest" description="Disordered" evidence="1">
    <location>
        <begin position="204"/>
        <end position="230"/>
    </location>
</feature>
<accession>A0A1L9U0P4</accession>
<dbReference type="EMBL" id="KV878582">
    <property type="protein sequence ID" value="OJJ65256.1"/>
    <property type="molecule type" value="Genomic_DNA"/>
</dbReference>
<dbReference type="AlphaFoldDB" id="A0A1L9U0P4"/>
<dbReference type="Proteomes" id="UP000184356">
    <property type="component" value="Unassembled WGS sequence"/>
</dbReference>
<organism evidence="2 3">
    <name type="scientific">Aspergillus sydowii CBS 593.65</name>
    <dbReference type="NCBI Taxonomy" id="1036612"/>
    <lineage>
        <taxon>Eukaryota</taxon>
        <taxon>Fungi</taxon>
        <taxon>Dikarya</taxon>
        <taxon>Ascomycota</taxon>
        <taxon>Pezizomycotina</taxon>
        <taxon>Eurotiomycetes</taxon>
        <taxon>Eurotiomycetidae</taxon>
        <taxon>Eurotiales</taxon>
        <taxon>Aspergillaceae</taxon>
        <taxon>Aspergillus</taxon>
        <taxon>Aspergillus subgen. Nidulantes</taxon>
    </lineage>
</organism>
<feature type="compositionally biased region" description="Acidic residues" evidence="1">
    <location>
        <begin position="72"/>
        <end position="112"/>
    </location>
</feature>
<proteinExistence type="predicted"/>
<dbReference type="RefSeq" id="XP_040709062.1">
    <property type="nucleotide sequence ID" value="XM_040840034.1"/>
</dbReference>
<feature type="compositionally biased region" description="Low complexity" evidence="1">
    <location>
        <begin position="36"/>
        <end position="49"/>
    </location>
</feature>
<evidence type="ECO:0000256" key="1">
    <source>
        <dbReference type="SAM" id="MobiDB-lite"/>
    </source>
</evidence>
<dbReference type="VEuPathDB" id="FungiDB:ASPSYDRAFT_1157548"/>
<feature type="region of interest" description="Disordered" evidence="1">
    <location>
        <begin position="63"/>
        <end position="152"/>
    </location>
</feature>
<evidence type="ECO:0000313" key="2">
    <source>
        <dbReference type="EMBL" id="OJJ65256.1"/>
    </source>
</evidence>
<dbReference type="OrthoDB" id="10488698at2759"/>
<gene>
    <name evidence="2" type="ORF">ASPSYDRAFT_1157548</name>
</gene>
<feature type="region of interest" description="Disordered" evidence="1">
    <location>
        <begin position="1"/>
        <end position="49"/>
    </location>
</feature>
<protein>
    <submittedName>
        <fullName evidence="2">Uncharacterized protein</fullName>
    </submittedName>
</protein>
<keyword evidence="3" id="KW-1185">Reference proteome</keyword>